<reference evidence="2" key="2">
    <citation type="submission" date="2023-06" db="EMBL/GenBank/DDBJ databases">
        <authorList>
            <consortium name="Lawrence Berkeley National Laboratory"/>
            <person name="Haridas S."/>
            <person name="Hensen N."/>
            <person name="Bonometti L."/>
            <person name="Westerberg I."/>
            <person name="Brannstrom I.O."/>
            <person name="Guillou S."/>
            <person name="Cros-Aarteil S."/>
            <person name="Calhoun S."/>
            <person name="Kuo A."/>
            <person name="Mondo S."/>
            <person name="Pangilinan J."/>
            <person name="Riley R."/>
            <person name="Labutti K."/>
            <person name="Andreopoulos B."/>
            <person name="Lipzen A."/>
            <person name="Chen C."/>
            <person name="Yanf M."/>
            <person name="Daum C."/>
            <person name="Ng V."/>
            <person name="Clum A."/>
            <person name="Steindorff A."/>
            <person name="Ohm R."/>
            <person name="Martin F."/>
            <person name="Silar P."/>
            <person name="Natvig D."/>
            <person name="Lalanne C."/>
            <person name="Gautier V."/>
            <person name="Ament-Velasquez S.L."/>
            <person name="Kruys A."/>
            <person name="Hutchinson M.I."/>
            <person name="Powell A.J."/>
            <person name="Barry K."/>
            <person name="Miller A.N."/>
            <person name="Grigoriev I.V."/>
            <person name="Debuchy R."/>
            <person name="Gladieux P."/>
            <person name="Thoren M.H."/>
            <person name="Johannesson H."/>
        </authorList>
    </citation>
    <scope>NUCLEOTIDE SEQUENCE</scope>
    <source>
        <strain evidence="2">CBS 118394</strain>
    </source>
</reference>
<gene>
    <name evidence="2" type="ORF">B0H66DRAFT_595598</name>
</gene>
<comment type="caution">
    <text evidence="2">The sequence shown here is derived from an EMBL/GenBank/DDBJ whole genome shotgun (WGS) entry which is preliminary data.</text>
</comment>
<evidence type="ECO:0000313" key="2">
    <source>
        <dbReference type="EMBL" id="KAK3313147.1"/>
    </source>
</evidence>
<sequence>MAHGSVVLIPTIILSQINLFAARAQTVEIKWSTDMTGPNSTFGPDGPWQALMVELNNRTNGQQEDHPFTVAMWPTNTNTNIVLATEGGGTFPLNGDAHNHITAAYYDDPWMSDLFSGYFRRQDGTQVSINDKVWLPNPRQGPSLSIDTSFAALFYWKTRAPDGRYYTPLVGKLSLAAEYLPVSWDEGLKYYLWDVRNANYARIIASPSYLGFVLGPVNTTGTATTNLTIKVPFKLLNLTLEPPIVDTPTPYFPCMSRSRDSDVSQLGRAFLQAAFFGINHDQSLLFLAQAPGPKMGPSSLRTLQPSDRFIVAGNNSLDAFADSWNAEWVVLGTPNEPATSTSILVADATSSGSSTTPSGSLSGSFGTEQLVGTLSGVTVGVILAAVVAVTWKPEKAVGGEDAPKSLGKSDGADKKWTVWDAKVQEMGDPLPHELEAPIQIHEAPDDIPQAVGVLAVREHPERILILNF</sequence>
<evidence type="ECO:0000313" key="3">
    <source>
        <dbReference type="Proteomes" id="UP001283341"/>
    </source>
</evidence>
<proteinExistence type="predicted"/>
<dbReference type="Proteomes" id="UP001283341">
    <property type="component" value="Unassembled WGS sequence"/>
</dbReference>
<dbReference type="AlphaFoldDB" id="A0AAE0HUH7"/>
<protein>
    <submittedName>
        <fullName evidence="2">Uncharacterized protein</fullName>
    </submittedName>
</protein>
<keyword evidence="1" id="KW-0732">Signal</keyword>
<accession>A0AAE0HUH7</accession>
<reference evidence="2" key="1">
    <citation type="journal article" date="2023" name="Mol. Phylogenet. Evol.">
        <title>Genome-scale phylogeny and comparative genomics of the fungal order Sordariales.</title>
        <authorList>
            <person name="Hensen N."/>
            <person name="Bonometti L."/>
            <person name="Westerberg I."/>
            <person name="Brannstrom I.O."/>
            <person name="Guillou S."/>
            <person name="Cros-Aarteil S."/>
            <person name="Calhoun S."/>
            <person name="Haridas S."/>
            <person name="Kuo A."/>
            <person name="Mondo S."/>
            <person name="Pangilinan J."/>
            <person name="Riley R."/>
            <person name="LaButti K."/>
            <person name="Andreopoulos B."/>
            <person name="Lipzen A."/>
            <person name="Chen C."/>
            <person name="Yan M."/>
            <person name="Daum C."/>
            <person name="Ng V."/>
            <person name="Clum A."/>
            <person name="Steindorff A."/>
            <person name="Ohm R.A."/>
            <person name="Martin F."/>
            <person name="Silar P."/>
            <person name="Natvig D.O."/>
            <person name="Lalanne C."/>
            <person name="Gautier V."/>
            <person name="Ament-Velasquez S.L."/>
            <person name="Kruys A."/>
            <person name="Hutchinson M.I."/>
            <person name="Powell A.J."/>
            <person name="Barry K."/>
            <person name="Miller A.N."/>
            <person name="Grigoriev I.V."/>
            <person name="Debuchy R."/>
            <person name="Gladieux P."/>
            <person name="Hiltunen Thoren M."/>
            <person name="Johannesson H."/>
        </authorList>
    </citation>
    <scope>NUCLEOTIDE SEQUENCE</scope>
    <source>
        <strain evidence="2">CBS 118394</strain>
    </source>
</reference>
<feature type="chain" id="PRO_5041991054" evidence="1">
    <location>
        <begin position="25"/>
        <end position="468"/>
    </location>
</feature>
<name>A0AAE0HUH7_9PEZI</name>
<dbReference type="EMBL" id="JAUEDM010000008">
    <property type="protein sequence ID" value="KAK3313147.1"/>
    <property type="molecule type" value="Genomic_DNA"/>
</dbReference>
<feature type="signal peptide" evidence="1">
    <location>
        <begin position="1"/>
        <end position="24"/>
    </location>
</feature>
<evidence type="ECO:0000256" key="1">
    <source>
        <dbReference type="SAM" id="SignalP"/>
    </source>
</evidence>
<keyword evidence="3" id="KW-1185">Reference proteome</keyword>
<organism evidence="2 3">
    <name type="scientific">Apodospora peruviana</name>
    <dbReference type="NCBI Taxonomy" id="516989"/>
    <lineage>
        <taxon>Eukaryota</taxon>
        <taxon>Fungi</taxon>
        <taxon>Dikarya</taxon>
        <taxon>Ascomycota</taxon>
        <taxon>Pezizomycotina</taxon>
        <taxon>Sordariomycetes</taxon>
        <taxon>Sordariomycetidae</taxon>
        <taxon>Sordariales</taxon>
        <taxon>Lasiosphaeriaceae</taxon>
        <taxon>Apodospora</taxon>
    </lineage>
</organism>